<gene>
    <name evidence="1" type="ORF">G1C94_1087</name>
</gene>
<reference evidence="1 2" key="1">
    <citation type="submission" date="2020-02" db="EMBL/GenBank/DDBJ databases">
        <title>Characterization of phylogenetic diversity of novel bifidobacterial species isolated in Czech ZOOs.</title>
        <authorList>
            <person name="Lugli G.A."/>
            <person name="Vera N.B."/>
            <person name="Ventura M."/>
        </authorList>
    </citation>
    <scope>NUCLEOTIDE SEQUENCE [LARGE SCALE GENOMIC DNA]</scope>
    <source>
        <strain evidence="1 2">DSM 109963</strain>
    </source>
</reference>
<dbReference type="Proteomes" id="UP000553756">
    <property type="component" value="Unassembled WGS sequence"/>
</dbReference>
<comment type="caution">
    <text evidence="1">The sequence shown here is derived from an EMBL/GenBank/DDBJ whole genome shotgun (WGS) entry which is preliminary data.</text>
</comment>
<evidence type="ECO:0000313" key="2">
    <source>
        <dbReference type="Proteomes" id="UP000553756"/>
    </source>
</evidence>
<evidence type="ECO:0000313" key="1">
    <source>
        <dbReference type="EMBL" id="NMN02465.1"/>
    </source>
</evidence>
<dbReference type="RefSeq" id="WP_172145947.1">
    <property type="nucleotide sequence ID" value="NZ_JAAIIJ010000021.1"/>
</dbReference>
<protein>
    <submittedName>
        <fullName evidence="1">Uncharacterized protein</fullName>
    </submittedName>
</protein>
<organism evidence="1 2">
    <name type="scientific">Bifidobacterium panos</name>
    <dbReference type="NCBI Taxonomy" id="2675321"/>
    <lineage>
        <taxon>Bacteria</taxon>
        <taxon>Bacillati</taxon>
        <taxon>Actinomycetota</taxon>
        <taxon>Actinomycetes</taxon>
        <taxon>Bifidobacteriales</taxon>
        <taxon>Bifidobacteriaceae</taxon>
        <taxon>Bifidobacterium</taxon>
    </lineage>
</organism>
<sequence length="57" mass="6605">MALRSLNGYYVLSRESAKNFNFEESAKKFMAFMKDFTPMDASTDSALTKHTDEHHKE</sequence>
<accession>A0ABX1SXC1</accession>
<name>A0ABX1SXC1_9BIFI</name>
<dbReference type="EMBL" id="JAAIIJ010000021">
    <property type="protein sequence ID" value="NMN02465.1"/>
    <property type="molecule type" value="Genomic_DNA"/>
</dbReference>
<proteinExistence type="predicted"/>
<keyword evidence="2" id="KW-1185">Reference proteome</keyword>